<evidence type="ECO:0000256" key="1">
    <source>
        <dbReference type="SAM" id="Phobius"/>
    </source>
</evidence>
<proteinExistence type="predicted"/>
<dbReference type="AlphaFoldDB" id="X1GFN0"/>
<dbReference type="EMBL" id="BARU01007287">
    <property type="protein sequence ID" value="GAH43620.1"/>
    <property type="molecule type" value="Genomic_DNA"/>
</dbReference>
<sequence>MVQEEKVMEMPMFIPRVFYMLLFAFGVAFYFIFGAMYGTWNDLAVYSITIICVGLGLTGTILYSIRETEETHG</sequence>
<keyword evidence="1" id="KW-0472">Membrane</keyword>
<protein>
    <submittedName>
        <fullName evidence="2">Uncharacterized protein</fullName>
    </submittedName>
</protein>
<reference evidence="2" key="1">
    <citation type="journal article" date="2014" name="Front. Microbiol.">
        <title>High frequency of phylogenetically diverse reductive dehalogenase-homologous genes in deep subseafloor sedimentary metagenomes.</title>
        <authorList>
            <person name="Kawai M."/>
            <person name="Futagami T."/>
            <person name="Toyoda A."/>
            <person name="Takaki Y."/>
            <person name="Nishi S."/>
            <person name="Hori S."/>
            <person name="Arai W."/>
            <person name="Tsubouchi T."/>
            <person name="Morono Y."/>
            <person name="Uchiyama I."/>
            <person name="Ito T."/>
            <person name="Fujiyama A."/>
            <person name="Inagaki F."/>
            <person name="Takami H."/>
        </authorList>
    </citation>
    <scope>NUCLEOTIDE SEQUENCE</scope>
    <source>
        <strain evidence="2">Expedition CK06-06</strain>
    </source>
</reference>
<name>X1GFN0_9ZZZZ</name>
<keyword evidence="1" id="KW-1133">Transmembrane helix</keyword>
<comment type="caution">
    <text evidence="2">The sequence shown here is derived from an EMBL/GenBank/DDBJ whole genome shotgun (WGS) entry which is preliminary data.</text>
</comment>
<organism evidence="2">
    <name type="scientific">marine sediment metagenome</name>
    <dbReference type="NCBI Taxonomy" id="412755"/>
    <lineage>
        <taxon>unclassified sequences</taxon>
        <taxon>metagenomes</taxon>
        <taxon>ecological metagenomes</taxon>
    </lineage>
</organism>
<feature type="transmembrane region" description="Helical" evidence="1">
    <location>
        <begin position="17"/>
        <end position="37"/>
    </location>
</feature>
<evidence type="ECO:0000313" key="2">
    <source>
        <dbReference type="EMBL" id="GAH43620.1"/>
    </source>
</evidence>
<feature type="transmembrane region" description="Helical" evidence="1">
    <location>
        <begin position="43"/>
        <end position="65"/>
    </location>
</feature>
<accession>X1GFN0</accession>
<gene>
    <name evidence="2" type="ORF">S03H2_14361</name>
</gene>
<keyword evidence="1" id="KW-0812">Transmembrane</keyword>